<evidence type="ECO:0000256" key="1">
    <source>
        <dbReference type="SAM" id="MobiDB-lite"/>
    </source>
</evidence>
<dbReference type="EMBL" id="WHUW01000067">
    <property type="protein sequence ID" value="KAF8429453.1"/>
    <property type="molecule type" value="Genomic_DNA"/>
</dbReference>
<accession>A0AAD4G8C6</accession>
<organism evidence="3 4">
    <name type="scientific">Boletus edulis BED1</name>
    <dbReference type="NCBI Taxonomy" id="1328754"/>
    <lineage>
        <taxon>Eukaryota</taxon>
        <taxon>Fungi</taxon>
        <taxon>Dikarya</taxon>
        <taxon>Basidiomycota</taxon>
        <taxon>Agaricomycotina</taxon>
        <taxon>Agaricomycetes</taxon>
        <taxon>Agaricomycetidae</taxon>
        <taxon>Boletales</taxon>
        <taxon>Boletineae</taxon>
        <taxon>Boletaceae</taxon>
        <taxon>Boletoideae</taxon>
        <taxon>Boletus</taxon>
    </lineage>
</organism>
<gene>
    <name evidence="3" type="ORF">L210DRAFT_3083385</name>
</gene>
<keyword evidence="2" id="KW-0472">Membrane</keyword>
<feature type="transmembrane region" description="Helical" evidence="2">
    <location>
        <begin position="6"/>
        <end position="30"/>
    </location>
</feature>
<reference evidence="3" key="2">
    <citation type="journal article" date="2020" name="Nat. Commun.">
        <title>Large-scale genome sequencing of mycorrhizal fungi provides insights into the early evolution of symbiotic traits.</title>
        <authorList>
            <person name="Miyauchi S."/>
            <person name="Kiss E."/>
            <person name="Kuo A."/>
            <person name="Drula E."/>
            <person name="Kohler A."/>
            <person name="Sanchez-Garcia M."/>
            <person name="Morin E."/>
            <person name="Andreopoulos B."/>
            <person name="Barry K.W."/>
            <person name="Bonito G."/>
            <person name="Buee M."/>
            <person name="Carver A."/>
            <person name="Chen C."/>
            <person name="Cichocki N."/>
            <person name="Clum A."/>
            <person name="Culley D."/>
            <person name="Crous P.W."/>
            <person name="Fauchery L."/>
            <person name="Girlanda M."/>
            <person name="Hayes R.D."/>
            <person name="Keri Z."/>
            <person name="LaButti K."/>
            <person name="Lipzen A."/>
            <person name="Lombard V."/>
            <person name="Magnuson J."/>
            <person name="Maillard F."/>
            <person name="Murat C."/>
            <person name="Nolan M."/>
            <person name="Ohm R.A."/>
            <person name="Pangilinan J."/>
            <person name="Pereira M.F."/>
            <person name="Perotto S."/>
            <person name="Peter M."/>
            <person name="Pfister S."/>
            <person name="Riley R."/>
            <person name="Sitrit Y."/>
            <person name="Stielow J.B."/>
            <person name="Szollosi G."/>
            <person name="Zifcakova L."/>
            <person name="Stursova M."/>
            <person name="Spatafora J.W."/>
            <person name="Tedersoo L."/>
            <person name="Vaario L.M."/>
            <person name="Yamada A."/>
            <person name="Yan M."/>
            <person name="Wang P."/>
            <person name="Xu J."/>
            <person name="Bruns T."/>
            <person name="Baldrian P."/>
            <person name="Vilgalys R."/>
            <person name="Dunand C."/>
            <person name="Henrissat B."/>
            <person name="Grigoriev I.V."/>
            <person name="Hibbett D."/>
            <person name="Nagy L.G."/>
            <person name="Martin F.M."/>
        </authorList>
    </citation>
    <scope>NUCLEOTIDE SEQUENCE</scope>
    <source>
        <strain evidence="3">BED1</strain>
    </source>
</reference>
<reference evidence="3" key="1">
    <citation type="submission" date="2019-10" db="EMBL/GenBank/DDBJ databases">
        <authorList>
            <consortium name="DOE Joint Genome Institute"/>
            <person name="Kuo A."/>
            <person name="Miyauchi S."/>
            <person name="Kiss E."/>
            <person name="Drula E."/>
            <person name="Kohler A."/>
            <person name="Sanchez-Garcia M."/>
            <person name="Andreopoulos B."/>
            <person name="Barry K.W."/>
            <person name="Bonito G."/>
            <person name="Buee M."/>
            <person name="Carver A."/>
            <person name="Chen C."/>
            <person name="Cichocki N."/>
            <person name="Clum A."/>
            <person name="Culley D."/>
            <person name="Crous P.W."/>
            <person name="Fauchery L."/>
            <person name="Girlanda M."/>
            <person name="Hayes R."/>
            <person name="Keri Z."/>
            <person name="LaButti K."/>
            <person name="Lipzen A."/>
            <person name="Lombard V."/>
            <person name="Magnuson J."/>
            <person name="Maillard F."/>
            <person name="Morin E."/>
            <person name="Murat C."/>
            <person name="Nolan M."/>
            <person name="Ohm R."/>
            <person name="Pangilinan J."/>
            <person name="Pereira M."/>
            <person name="Perotto S."/>
            <person name="Peter M."/>
            <person name="Riley R."/>
            <person name="Sitrit Y."/>
            <person name="Stielow B."/>
            <person name="Szollosi G."/>
            <person name="Zifcakova L."/>
            <person name="Stursova M."/>
            <person name="Spatafora J.W."/>
            <person name="Tedersoo L."/>
            <person name="Vaario L.-M."/>
            <person name="Yamada A."/>
            <person name="Yan M."/>
            <person name="Wang P."/>
            <person name="Xu J."/>
            <person name="Bruns T."/>
            <person name="Baldrian P."/>
            <person name="Vilgalys R."/>
            <person name="Henrissat B."/>
            <person name="Grigoriev I.V."/>
            <person name="Hibbett D."/>
            <person name="Nagy L.G."/>
            <person name="Martin F.M."/>
        </authorList>
    </citation>
    <scope>NUCLEOTIDE SEQUENCE</scope>
    <source>
        <strain evidence="3">BED1</strain>
    </source>
</reference>
<sequence>MSTVTFSIFSSIFGFVAAAISLFAFLVNICRSYLPSNRIKELESLMDETEIFFNKAIEDGLLIEPGFVQQTKCDLTMLRTITHGLQSRAYNATLYQDYLEFLSGTSRSIGSTCQSLKKLKAQVITSSEKGRSNRRRMGGNARTNSSPSSALSLTLHFERHPNPLLFAQTRPRSCPPVLSGQRGGLRGNPFRDPTQSDSDVRTTDAQTGPSIIHTSVTLEPGA</sequence>
<comment type="caution">
    <text evidence="3">The sequence shown here is derived from an EMBL/GenBank/DDBJ whole genome shotgun (WGS) entry which is preliminary data.</text>
</comment>
<evidence type="ECO:0000313" key="4">
    <source>
        <dbReference type="Proteomes" id="UP001194468"/>
    </source>
</evidence>
<dbReference type="AlphaFoldDB" id="A0AAD4G8C6"/>
<name>A0AAD4G8C6_BOLED</name>
<evidence type="ECO:0000313" key="3">
    <source>
        <dbReference type="EMBL" id="KAF8429453.1"/>
    </source>
</evidence>
<dbReference type="Proteomes" id="UP001194468">
    <property type="component" value="Unassembled WGS sequence"/>
</dbReference>
<feature type="region of interest" description="Disordered" evidence="1">
    <location>
        <begin position="168"/>
        <end position="222"/>
    </location>
</feature>
<feature type="region of interest" description="Disordered" evidence="1">
    <location>
        <begin position="124"/>
        <end position="149"/>
    </location>
</feature>
<proteinExistence type="predicted"/>
<feature type="compositionally biased region" description="Polar residues" evidence="1">
    <location>
        <begin position="193"/>
        <end position="222"/>
    </location>
</feature>
<protein>
    <submittedName>
        <fullName evidence="3">Uncharacterized protein</fullName>
    </submittedName>
</protein>
<keyword evidence="2" id="KW-0812">Transmembrane</keyword>
<keyword evidence="4" id="KW-1185">Reference proteome</keyword>
<evidence type="ECO:0000256" key="2">
    <source>
        <dbReference type="SAM" id="Phobius"/>
    </source>
</evidence>
<keyword evidence="2" id="KW-1133">Transmembrane helix</keyword>